<keyword evidence="3" id="KW-0489">Methyltransferase</keyword>
<dbReference type="GO" id="GO:0032259">
    <property type="term" value="P:methylation"/>
    <property type="evidence" value="ECO:0007669"/>
    <property type="project" value="UniProtKB-KW"/>
</dbReference>
<dbReference type="Pfam" id="PF08484">
    <property type="entry name" value="Methyltransf_14"/>
    <property type="match status" value="1"/>
</dbReference>
<dbReference type="PANTHER" id="PTHR43861">
    <property type="entry name" value="TRANS-ACONITATE 2-METHYLTRANSFERASE-RELATED"/>
    <property type="match status" value="1"/>
</dbReference>
<feature type="domain" description="Methyltransferase putative zinc binding" evidence="1">
    <location>
        <begin position="6"/>
        <end position="63"/>
    </location>
</feature>
<organism evidence="3 4">
    <name type="scientific">Sphaerisporangium album</name>
    <dbReference type="NCBI Taxonomy" id="509200"/>
    <lineage>
        <taxon>Bacteria</taxon>
        <taxon>Bacillati</taxon>
        <taxon>Actinomycetota</taxon>
        <taxon>Actinomycetes</taxon>
        <taxon>Streptosporangiales</taxon>
        <taxon>Streptosporangiaceae</taxon>
        <taxon>Sphaerisporangium</taxon>
    </lineage>
</organism>
<accession>A0A367FL93</accession>
<dbReference type="InterPro" id="IPR038576">
    <property type="entry name" value="Methyltransf_Zn-bd_dom_put_sf"/>
</dbReference>
<dbReference type="Gene3D" id="3.40.50.150">
    <property type="entry name" value="Vaccinia Virus protein VP39"/>
    <property type="match status" value="1"/>
</dbReference>
<evidence type="ECO:0000313" key="4">
    <source>
        <dbReference type="Proteomes" id="UP000253094"/>
    </source>
</evidence>
<evidence type="ECO:0000313" key="3">
    <source>
        <dbReference type="EMBL" id="RCG31166.1"/>
    </source>
</evidence>
<dbReference type="RefSeq" id="WP_114028545.1">
    <property type="nucleotide sequence ID" value="NZ_QOIL01000005.1"/>
</dbReference>
<dbReference type="Gene3D" id="6.10.250.3100">
    <property type="match status" value="1"/>
</dbReference>
<dbReference type="GO" id="GO:0008168">
    <property type="term" value="F:methyltransferase activity"/>
    <property type="evidence" value="ECO:0007669"/>
    <property type="project" value="UniProtKB-KW"/>
</dbReference>
<feature type="domain" description="C-methyltransferase" evidence="2">
    <location>
        <begin position="245"/>
        <end position="402"/>
    </location>
</feature>
<sequence length="407" mass="44423">MSNGICRICGGTVKETVNLGRQPSGNGFPLPHEIEHERSFPLSAGTCDSCTMFQLLDDVPSEAKYRDEYPYHASGSAVHRAHFEANARRFLETELTGPDAFIVEIGSNDGVMLATIAQAGVRHLGVEPCREVADVARGRGIQVLGEFFNENTAAAIRAEHGPANMVFGANCIAHIVDLRRLLQGIDTLLTPDGVFIFEEPYLGSVIAQNAFDMIYDEHVHIFSVRSIKAMAELAGFELVNAEPVPLHGGTMRYTIARPSRRAVAPAVAEFLAQEREQRLAEHGTIEKFAAAVRKIREDLTGLLGDLRAQGKRVVGYGAPAKVTTVTNYCGIGTELIPFVVDSTPSKQGRLVAGSHIPVLEPGAFSADHPDYAVLFAWNHAEEIMAKEQAFRERGGRWILYVPDVHIV</sequence>
<dbReference type="Proteomes" id="UP000253094">
    <property type="component" value="Unassembled WGS sequence"/>
</dbReference>
<comment type="caution">
    <text evidence="3">The sequence shown here is derived from an EMBL/GenBank/DDBJ whole genome shotgun (WGS) entry which is preliminary data.</text>
</comment>
<dbReference type="Pfam" id="PF13489">
    <property type="entry name" value="Methyltransf_23"/>
    <property type="match status" value="1"/>
</dbReference>
<dbReference type="PANTHER" id="PTHR43861:SF5">
    <property type="entry name" value="BLL5978 PROTEIN"/>
    <property type="match status" value="1"/>
</dbReference>
<dbReference type="Pfam" id="PF08421">
    <property type="entry name" value="Methyltransf_13"/>
    <property type="match status" value="1"/>
</dbReference>
<name>A0A367FL93_9ACTN</name>
<dbReference type="InterPro" id="IPR013630">
    <property type="entry name" value="Methyltransf_Zn-bd_dom_put"/>
</dbReference>
<keyword evidence="3" id="KW-0808">Transferase</keyword>
<dbReference type="Gene3D" id="3.40.50.720">
    <property type="entry name" value="NAD(P)-binding Rossmann-like Domain"/>
    <property type="match status" value="1"/>
</dbReference>
<evidence type="ECO:0000259" key="1">
    <source>
        <dbReference type="Pfam" id="PF08421"/>
    </source>
</evidence>
<reference evidence="3 4" key="1">
    <citation type="submission" date="2018-06" db="EMBL/GenBank/DDBJ databases">
        <title>Sphaerisporangium craniellae sp. nov., isolated from a marine sponge in the South China Sea.</title>
        <authorList>
            <person name="Li L."/>
        </authorList>
    </citation>
    <scope>NUCLEOTIDE SEQUENCE [LARGE SCALE GENOMIC DNA]</scope>
    <source>
        <strain evidence="3 4">CCTCC AA 208026</strain>
    </source>
</reference>
<dbReference type="InterPro" id="IPR029063">
    <property type="entry name" value="SAM-dependent_MTases_sf"/>
</dbReference>
<proteinExistence type="predicted"/>
<gene>
    <name evidence="3" type="ORF">DQ384_10505</name>
</gene>
<dbReference type="SUPFAM" id="SSF53335">
    <property type="entry name" value="S-adenosyl-L-methionine-dependent methyltransferases"/>
    <property type="match status" value="1"/>
</dbReference>
<keyword evidence="4" id="KW-1185">Reference proteome</keyword>
<evidence type="ECO:0000259" key="2">
    <source>
        <dbReference type="Pfam" id="PF08484"/>
    </source>
</evidence>
<dbReference type="InterPro" id="IPR013691">
    <property type="entry name" value="MeTrfase_14"/>
</dbReference>
<dbReference type="AlphaFoldDB" id="A0A367FL93"/>
<dbReference type="EMBL" id="QOIL01000005">
    <property type="protein sequence ID" value="RCG31166.1"/>
    <property type="molecule type" value="Genomic_DNA"/>
</dbReference>
<protein>
    <submittedName>
        <fullName evidence="3">Class I SAM-dependent methyltransferase</fullName>
    </submittedName>
</protein>
<dbReference type="Gene3D" id="6.20.50.110">
    <property type="entry name" value="Methyltransferase, zinc-binding domain"/>
    <property type="match status" value="1"/>
</dbReference>
<dbReference type="OrthoDB" id="9815644at2"/>